<comment type="subcellular location">
    <subcellularLocation>
        <location evidence="1">Nucleus</location>
    </subcellularLocation>
</comment>
<gene>
    <name evidence="5" type="ORF">GLX27_002548</name>
</gene>
<keyword evidence="2" id="KW-0539">Nucleus</keyword>
<evidence type="ECO:0000256" key="3">
    <source>
        <dbReference type="SAM" id="MobiDB-lite"/>
    </source>
</evidence>
<dbReference type="InterPro" id="IPR050568">
    <property type="entry name" value="Transcr_DNA_Rep_Reg"/>
</dbReference>
<feature type="region of interest" description="Disordered" evidence="3">
    <location>
        <begin position="85"/>
        <end position="177"/>
    </location>
</feature>
<feature type="compositionally biased region" description="Basic and acidic residues" evidence="3">
    <location>
        <begin position="85"/>
        <end position="95"/>
    </location>
</feature>
<evidence type="ECO:0000256" key="1">
    <source>
        <dbReference type="ARBA" id="ARBA00004123"/>
    </source>
</evidence>
<protein>
    <recommendedName>
        <fullName evidence="4">Transcription factor CBF/NF-Y/archaeal histone domain-containing protein</fullName>
    </recommendedName>
</protein>
<dbReference type="Gene3D" id="1.10.20.10">
    <property type="entry name" value="Histone, subunit A"/>
    <property type="match status" value="1"/>
</dbReference>
<dbReference type="Pfam" id="PF00808">
    <property type="entry name" value="CBFD_NFYB_HMF"/>
    <property type="match status" value="1"/>
</dbReference>
<feature type="domain" description="Transcription factor CBF/NF-Y/archaeal histone" evidence="4">
    <location>
        <begin position="9"/>
        <end position="71"/>
    </location>
</feature>
<evidence type="ECO:0000259" key="4">
    <source>
        <dbReference type="Pfam" id="PF00808"/>
    </source>
</evidence>
<feature type="compositionally biased region" description="Low complexity" evidence="3">
    <location>
        <begin position="111"/>
        <end position="144"/>
    </location>
</feature>
<sequence length="177" mass="18969">MVKRSVTSKFPIARIKRIMQADEDVGKVAQATPVVISKALELFMQDIVACSVEHTRKSGGKRVAPYHLKRATQTNETFDFLKDIVDKVPDPHESGGPRGGKRRKVAKTEPTEPAESAEATESTEPAEPAEAAEAEAPAPVPTTSRPEQAAPLSAVLGKTEEDEPASTLKADPDASDE</sequence>
<dbReference type="InterPro" id="IPR009072">
    <property type="entry name" value="Histone-fold"/>
</dbReference>
<proteinExistence type="predicted"/>
<evidence type="ECO:0000313" key="5">
    <source>
        <dbReference type="EMBL" id="WFD47884.1"/>
    </source>
</evidence>
<dbReference type="InterPro" id="IPR003958">
    <property type="entry name" value="CBFA_NFYB_domain"/>
</dbReference>
<name>A0ABY8ES64_MALFU</name>
<organism evidence="5 6">
    <name type="scientific">Malassezia furfur</name>
    <name type="common">Pityriasis versicolor infection agent</name>
    <name type="synonym">Pityrosporum furfur</name>
    <dbReference type="NCBI Taxonomy" id="55194"/>
    <lineage>
        <taxon>Eukaryota</taxon>
        <taxon>Fungi</taxon>
        <taxon>Dikarya</taxon>
        <taxon>Basidiomycota</taxon>
        <taxon>Ustilaginomycotina</taxon>
        <taxon>Malasseziomycetes</taxon>
        <taxon>Malasseziales</taxon>
        <taxon>Malasseziaceae</taxon>
        <taxon>Malassezia</taxon>
    </lineage>
</organism>
<dbReference type="PANTHER" id="PTHR10252:SF5">
    <property type="entry name" value="DR1-ASSOCIATED COREPRESSOR"/>
    <property type="match status" value="1"/>
</dbReference>
<dbReference type="PANTHER" id="PTHR10252">
    <property type="entry name" value="HISTONE-LIKE TRANSCRIPTION FACTOR CCAAT-RELATED"/>
    <property type="match status" value="1"/>
</dbReference>
<evidence type="ECO:0000313" key="6">
    <source>
        <dbReference type="Proteomes" id="UP000818624"/>
    </source>
</evidence>
<accession>A0ABY8ES64</accession>
<dbReference type="SUPFAM" id="SSF47113">
    <property type="entry name" value="Histone-fold"/>
    <property type="match status" value="1"/>
</dbReference>
<reference evidence="5 6" key="1">
    <citation type="journal article" date="2020" name="Elife">
        <title>Loss of centromere function drives karyotype evolution in closely related Malassezia species.</title>
        <authorList>
            <person name="Sankaranarayanan S.R."/>
            <person name="Ianiri G."/>
            <person name="Coelho M.A."/>
            <person name="Reza M.H."/>
            <person name="Thimmappa B.C."/>
            <person name="Ganguly P."/>
            <person name="Vadnala R.N."/>
            <person name="Sun S."/>
            <person name="Siddharthan R."/>
            <person name="Tellgren-Roth C."/>
            <person name="Dawson T.L."/>
            <person name="Heitman J."/>
            <person name="Sanyal K."/>
        </authorList>
    </citation>
    <scope>NUCLEOTIDE SEQUENCE [LARGE SCALE GENOMIC DNA]</scope>
    <source>
        <strain evidence="5">CBS14141</strain>
    </source>
</reference>
<dbReference type="CDD" id="cd22906">
    <property type="entry name" value="HFD_DRAP1"/>
    <property type="match status" value="1"/>
</dbReference>
<dbReference type="EMBL" id="CP046235">
    <property type="protein sequence ID" value="WFD47884.1"/>
    <property type="molecule type" value="Genomic_DNA"/>
</dbReference>
<dbReference type="Proteomes" id="UP000818624">
    <property type="component" value="Chromosome 2"/>
</dbReference>
<evidence type="ECO:0000256" key="2">
    <source>
        <dbReference type="ARBA" id="ARBA00023242"/>
    </source>
</evidence>
<keyword evidence="6" id="KW-1185">Reference proteome</keyword>